<gene>
    <name evidence="1" type="ORF">UX87_C0007G0036</name>
</gene>
<sequence length="85" mass="10037">MNISLASLSTDLRRVSCWILDERYDLVEKMVKNMKLKYSRWKKVGRYPDIWAQIDRLESKSENKLKKAELATTLGSILLQEAYKK</sequence>
<proteinExistence type="predicted"/>
<evidence type="ECO:0000313" key="1">
    <source>
        <dbReference type="EMBL" id="KKU64528.1"/>
    </source>
</evidence>
<dbReference type="Proteomes" id="UP000034364">
    <property type="component" value="Unassembled WGS sequence"/>
</dbReference>
<dbReference type="AlphaFoldDB" id="A0A0G1UEH1"/>
<dbReference type="EMBL" id="LCNV01000007">
    <property type="protein sequence ID" value="KKU64528.1"/>
    <property type="molecule type" value="Genomic_DNA"/>
</dbReference>
<name>A0A0G1UEH1_9BACT</name>
<reference evidence="1 2" key="1">
    <citation type="journal article" date="2015" name="Nature">
        <title>rRNA introns, odd ribosomes, and small enigmatic genomes across a large radiation of phyla.</title>
        <authorList>
            <person name="Brown C.T."/>
            <person name="Hug L.A."/>
            <person name="Thomas B.C."/>
            <person name="Sharon I."/>
            <person name="Castelle C.J."/>
            <person name="Singh A."/>
            <person name="Wilkins M.J."/>
            <person name="Williams K.H."/>
            <person name="Banfield J.F."/>
        </authorList>
    </citation>
    <scope>NUCLEOTIDE SEQUENCE [LARGE SCALE GENOMIC DNA]</scope>
</reference>
<accession>A0A0G1UEH1</accession>
<evidence type="ECO:0000313" key="2">
    <source>
        <dbReference type="Proteomes" id="UP000034364"/>
    </source>
</evidence>
<organism evidence="1 2">
    <name type="scientific">Candidatus Amesbacteria bacterium GW2011_GWA1_47_16</name>
    <dbReference type="NCBI Taxonomy" id="1618353"/>
    <lineage>
        <taxon>Bacteria</taxon>
        <taxon>Candidatus Amesiibacteriota</taxon>
    </lineage>
</organism>
<protein>
    <submittedName>
        <fullName evidence="1">Uncharacterized protein</fullName>
    </submittedName>
</protein>
<comment type="caution">
    <text evidence="1">The sequence shown here is derived from an EMBL/GenBank/DDBJ whole genome shotgun (WGS) entry which is preliminary data.</text>
</comment>